<comment type="caution">
    <text evidence="1">The sequence shown here is derived from an EMBL/GenBank/DDBJ whole genome shotgun (WGS) entry which is preliminary data.</text>
</comment>
<dbReference type="RefSeq" id="WP_386754802.1">
    <property type="nucleotide sequence ID" value="NZ_JBHSNM010000002.1"/>
</dbReference>
<proteinExistence type="predicted"/>
<name>A0ABW0SN00_9GAMM</name>
<evidence type="ECO:0000313" key="2">
    <source>
        <dbReference type="Proteomes" id="UP001596036"/>
    </source>
</evidence>
<evidence type="ECO:0000313" key="1">
    <source>
        <dbReference type="EMBL" id="MFC5570428.1"/>
    </source>
</evidence>
<gene>
    <name evidence="1" type="ORF">ACFPN1_10195</name>
</gene>
<reference evidence="2" key="1">
    <citation type="journal article" date="2019" name="Int. J. Syst. Evol. Microbiol.">
        <title>The Global Catalogue of Microorganisms (GCM) 10K type strain sequencing project: providing services to taxonomists for standard genome sequencing and annotation.</title>
        <authorList>
            <consortium name="The Broad Institute Genomics Platform"/>
            <consortium name="The Broad Institute Genome Sequencing Center for Infectious Disease"/>
            <person name="Wu L."/>
            <person name="Ma J."/>
        </authorList>
    </citation>
    <scope>NUCLEOTIDE SEQUENCE [LARGE SCALE GENOMIC DNA]</scope>
    <source>
        <strain evidence="2">KACC 11407</strain>
    </source>
</reference>
<keyword evidence="2" id="KW-1185">Reference proteome</keyword>
<organism evidence="1 2">
    <name type="scientific">Lysobacter yangpyeongensis</name>
    <dbReference type="NCBI Taxonomy" id="346182"/>
    <lineage>
        <taxon>Bacteria</taxon>
        <taxon>Pseudomonadati</taxon>
        <taxon>Pseudomonadota</taxon>
        <taxon>Gammaproteobacteria</taxon>
        <taxon>Lysobacterales</taxon>
        <taxon>Lysobacteraceae</taxon>
        <taxon>Lysobacter</taxon>
    </lineage>
</organism>
<evidence type="ECO:0008006" key="3">
    <source>
        <dbReference type="Google" id="ProtNLM"/>
    </source>
</evidence>
<sequence length="160" mass="17673">MNIQSPQRAAHAYVQRLVAPPERVFPLLCPVREADWIEGWRPTFVASDSGVGETDCVFATAAEPHDAIWYVTRHEPDAGFIEMLKITPGVTACRFTIGLHAMAQGCDATVTYRHTSLGTPAGDAFVASFTAEHYVAFMRDWEARLNHYLVHGTALQGARD</sequence>
<protein>
    <recommendedName>
        <fullName evidence="3">SRPBCC family protein</fullName>
    </recommendedName>
</protein>
<accession>A0ABW0SN00</accession>
<dbReference type="EMBL" id="JBHSNM010000002">
    <property type="protein sequence ID" value="MFC5570428.1"/>
    <property type="molecule type" value="Genomic_DNA"/>
</dbReference>
<dbReference type="Proteomes" id="UP001596036">
    <property type="component" value="Unassembled WGS sequence"/>
</dbReference>